<dbReference type="InterPro" id="IPR008984">
    <property type="entry name" value="SMAD_FHA_dom_sf"/>
</dbReference>
<evidence type="ECO:0000259" key="9">
    <source>
        <dbReference type="PROSITE" id="PS51075"/>
    </source>
</evidence>
<evidence type="ECO:0000256" key="7">
    <source>
        <dbReference type="RuleBase" id="RU361195"/>
    </source>
</evidence>
<dbReference type="EMBL" id="CAJFDH010000003">
    <property type="protein sequence ID" value="CAD5216571.1"/>
    <property type="molecule type" value="Genomic_DNA"/>
</dbReference>
<gene>
    <name evidence="11" type="ORF">BOKJ2_LOCUS6654</name>
</gene>
<dbReference type="InterPro" id="IPR017855">
    <property type="entry name" value="SMAD-like_dom_sf"/>
</dbReference>
<dbReference type="PANTHER" id="PTHR13703:SF61">
    <property type="entry name" value="PROTEIN MOTHERS AGAINST DPP"/>
    <property type="match status" value="1"/>
</dbReference>
<dbReference type="GO" id="GO:0005737">
    <property type="term" value="C:cytoplasm"/>
    <property type="evidence" value="ECO:0007669"/>
    <property type="project" value="UniProtKB-SubCell"/>
</dbReference>
<dbReference type="GO" id="GO:0030509">
    <property type="term" value="P:BMP signaling pathway"/>
    <property type="evidence" value="ECO:0007669"/>
    <property type="project" value="TreeGrafter"/>
</dbReference>
<keyword evidence="2" id="KW-0479">Metal-binding</keyword>
<evidence type="ECO:0000256" key="5">
    <source>
        <dbReference type="ARBA" id="ARBA00023163"/>
    </source>
</evidence>
<dbReference type="PROSITE" id="PS51075">
    <property type="entry name" value="MH1"/>
    <property type="match status" value="1"/>
</dbReference>
<keyword evidence="3" id="KW-0862">Zinc</keyword>
<dbReference type="GO" id="GO:0070411">
    <property type="term" value="F:I-SMAD binding"/>
    <property type="evidence" value="ECO:0007669"/>
    <property type="project" value="TreeGrafter"/>
</dbReference>
<dbReference type="GO" id="GO:0071144">
    <property type="term" value="C:heteromeric SMAD protein complex"/>
    <property type="evidence" value="ECO:0007669"/>
    <property type="project" value="TreeGrafter"/>
</dbReference>
<reference evidence="11" key="1">
    <citation type="submission" date="2020-09" db="EMBL/GenBank/DDBJ databases">
        <authorList>
            <person name="Kikuchi T."/>
        </authorList>
    </citation>
    <scope>NUCLEOTIDE SEQUENCE</scope>
    <source>
        <strain evidence="11">SH1</strain>
    </source>
</reference>
<evidence type="ECO:0000256" key="3">
    <source>
        <dbReference type="ARBA" id="ARBA00022833"/>
    </source>
</evidence>
<dbReference type="GO" id="GO:0009653">
    <property type="term" value="P:anatomical structure morphogenesis"/>
    <property type="evidence" value="ECO:0007669"/>
    <property type="project" value="TreeGrafter"/>
</dbReference>
<accession>A0A811KLG3</accession>
<dbReference type="SMART" id="SM00524">
    <property type="entry name" value="DWB"/>
    <property type="match status" value="1"/>
</dbReference>
<comment type="similarity">
    <text evidence="1 7">Belongs to the dwarfin/SMAD family.</text>
</comment>
<dbReference type="InterPro" id="IPR013790">
    <property type="entry name" value="Dwarfin"/>
</dbReference>
<evidence type="ECO:0000256" key="4">
    <source>
        <dbReference type="ARBA" id="ARBA00023015"/>
    </source>
</evidence>
<sequence>MTSAHFTMDHSGATSTYAPITSLPPNSLSHFQQTSMAYNAQTSSPPQLANNRMFNQMHINLPPLQTYQQNYSSNTHGFITPQTTPAKREKNKFDSFLSQASNSVVRRLGWKQGDEEESWSKKAIDSLVKKLQKHNKEALEMLDKALKTEGREPSDCVTIPRSLDGRLQISHRKALPHVIYCRVYRWPDLQSHHELKAIETCRFCFESGQKEICINPYHYERVDSACVLPPVLVPRYSEPPPIDSQMQPAQQFGALPFNVEMSNNNKTTLQTLQPHQPGQSQHYSPQNSQNGHNENNFEQNYQQNIINRVPVPFTPCKHWATISYYELNNRVGEQIRVSSNTVYIDGFTDPNTQDKISLGLFSNINRNTTIENTRRHIGKGVKLTYVPYQGTLYAECLSESAVFIQSRNCNYINNFHPTTVVKITNGYSLKIFDTGKFGELLNQCVNMGFNSSYELTKMTLIRMSFVKGWGAEYQRQDVTSTPCWIEIHLHAPLIWLDRALAKLGPSPDPISSIS</sequence>
<evidence type="ECO:0000313" key="12">
    <source>
        <dbReference type="Proteomes" id="UP000614601"/>
    </source>
</evidence>
<dbReference type="AlphaFoldDB" id="A0A811KLG3"/>
<organism evidence="11 12">
    <name type="scientific">Bursaphelenchus okinawaensis</name>
    <dbReference type="NCBI Taxonomy" id="465554"/>
    <lineage>
        <taxon>Eukaryota</taxon>
        <taxon>Metazoa</taxon>
        <taxon>Ecdysozoa</taxon>
        <taxon>Nematoda</taxon>
        <taxon>Chromadorea</taxon>
        <taxon>Rhabditida</taxon>
        <taxon>Tylenchina</taxon>
        <taxon>Tylenchomorpha</taxon>
        <taxon>Aphelenchoidea</taxon>
        <taxon>Aphelenchoididae</taxon>
        <taxon>Bursaphelenchus</taxon>
    </lineage>
</organism>
<dbReference type="GO" id="GO:0046872">
    <property type="term" value="F:metal ion binding"/>
    <property type="evidence" value="ECO:0007669"/>
    <property type="project" value="UniProtKB-KW"/>
</dbReference>
<keyword evidence="5 7" id="KW-0804">Transcription</keyword>
<dbReference type="GO" id="GO:0030154">
    <property type="term" value="P:cell differentiation"/>
    <property type="evidence" value="ECO:0007669"/>
    <property type="project" value="TreeGrafter"/>
</dbReference>
<comment type="caution">
    <text evidence="11">The sequence shown here is derived from an EMBL/GenBank/DDBJ whole genome shotgun (WGS) entry which is preliminary data.</text>
</comment>
<dbReference type="Proteomes" id="UP000614601">
    <property type="component" value="Unassembled WGS sequence"/>
</dbReference>
<dbReference type="InterPro" id="IPR003619">
    <property type="entry name" value="MAD_homology1_Dwarfin-type"/>
</dbReference>
<feature type="region of interest" description="Disordered" evidence="8">
    <location>
        <begin position="269"/>
        <end position="295"/>
    </location>
</feature>
<dbReference type="Proteomes" id="UP000783686">
    <property type="component" value="Unassembled WGS sequence"/>
</dbReference>
<comment type="subcellular location">
    <subcellularLocation>
        <location evidence="7">Cytoplasm</location>
    </subcellularLocation>
    <subcellularLocation>
        <location evidence="7">Nucleus</location>
    </subcellularLocation>
</comment>
<dbReference type="Pfam" id="PF03166">
    <property type="entry name" value="MH2"/>
    <property type="match status" value="1"/>
</dbReference>
<feature type="domain" description="MH2" evidence="10">
    <location>
        <begin position="319"/>
        <end position="514"/>
    </location>
</feature>
<dbReference type="InterPro" id="IPR036578">
    <property type="entry name" value="SMAD_MH1_sf"/>
</dbReference>
<dbReference type="Gene3D" id="2.60.200.10">
    <property type="match status" value="1"/>
</dbReference>
<dbReference type="Gene3D" id="3.90.520.10">
    <property type="entry name" value="SMAD MH1 domain"/>
    <property type="match status" value="1"/>
</dbReference>
<keyword evidence="7" id="KW-0963">Cytoplasm</keyword>
<evidence type="ECO:0000256" key="1">
    <source>
        <dbReference type="ARBA" id="ARBA00005545"/>
    </source>
</evidence>
<protein>
    <recommendedName>
        <fullName evidence="7">Mothers against decapentaplegic homolog</fullName>
        <shortName evidence="7">MAD homolog</shortName>
        <shortName evidence="7">Mothers against DPP homolog</shortName>
    </recommendedName>
    <alternativeName>
        <fullName evidence="7">SMAD family member</fullName>
    </alternativeName>
</protein>
<dbReference type="PANTHER" id="PTHR13703">
    <property type="entry name" value="SMAD"/>
    <property type="match status" value="1"/>
</dbReference>
<dbReference type="OrthoDB" id="5794312at2759"/>
<evidence type="ECO:0000256" key="2">
    <source>
        <dbReference type="ARBA" id="ARBA00022723"/>
    </source>
</evidence>
<feature type="compositionally biased region" description="Polar residues" evidence="8">
    <location>
        <begin position="269"/>
        <end position="292"/>
    </location>
</feature>
<proteinExistence type="inferred from homology"/>
<dbReference type="GO" id="GO:0000981">
    <property type="term" value="F:DNA-binding transcription factor activity, RNA polymerase II-specific"/>
    <property type="evidence" value="ECO:0007669"/>
    <property type="project" value="TreeGrafter"/>
</dbReference>
<keyword evidence="6 7" id="KW-0539">Nucleus</keyword>
<name>A0A811KLG3_9BILA</name>
<dbReference type="SUPFAM" id="SSF49879">
    <property type="entry name" value="SMAD/FHA domain"/>
    <property type="match status" value="1"/>
</dbReference>
<dbReference type="GO" id="GO:0051239">
    <property type="term" value="P:regulation of multicellular organismal process"/>
    <property type="evidence" value="ECO:0007669"/>
    <property type="project" value="UniProtKB-ARBA"/>
</dbReference>
<dbReference type="InterPro" id="IPR013019">
    <property type="entry name" value="MAD_homology_MH1"/>
</dbReference>
<evidence type="ECO:0000256" key="8">
    <source>
        <dbReference type="SAM" id="MobiDB-lite"/>
    </source>
</evidence>
<dbReference type="SMART" id="SM00523">
    <property type="entry name" value="DWA"/>
    <property type="match status" value="1"/>
</dbReference>
<dbReference type="PROSITE" id="PS51076">
    <property type="entry name" value="MH2"/>
    <property type="match status" value="1"/>
</dbReference>
<keyword evidence="12" id="KW-1185">Reference proteome</keyword>
<dbReference type="GO" id="GO:0009791">
    <property type="term" value="P:post-embryonic development"/>
    <property type="evidence" value="ECO:0007669"/>
    <property type="project" value="UniProtKB-ARBA"/>
</dbReference>
<dbReference type="GO" id="GO:0060395">
    <property type="term" value="P:SMAD protein signal transduction"/>
    <property type="evidence" value="ECO:0007669"/>
    <property type="project" value="TreeGrafter"/>
</dbReference>
<dbReference type="SUPFAM" id="SSF56366">
    <property type="entry name" value="SMAD MH1 domain"/>
    <property type="match status" value="1"/>
</dbReference>
<dbReference type="GO" id="GO:0050793">
    <property type="term" value="P:regulation of developmental process"/>
    <property type="evidence" value="ECO:0007669"/>
    <property type="project" value="UniProtKB-ARBA"/>
</dbReference>
<keyword evidence="4 7" id="KW-0805">Transcription regulation</keyword>
<dbReference type="GO" id="GO:0000978">
    <property type="term" value="F:RNA polymerase II cis-regulatory region sequence-specific DNA binding"/>
    <property type="evidence" value="ECO:0007669"/>
    <property type="project" value="TreeGrafter"/>
</dbReference>
<evidence type="ECO:0000313" key="11">
    <source>
        <dbReference type="EMBL" id="CAD5216571.1"/>
    </source>
</evidence>
<evidence type="ECO:0000256" key="6">
    <source>
        <dbReference type="ARBA" id="ARBA00023242"/>
    </source>
</evidence>
<dbReference type="Pfam" id="PF03165">
    <property type="entry name" value="MH1"/>
    <property type="match status" value="1"/>
</dbReference>
<dbReference type="EMBL" id="CAJFCW020000003">
    <property type="protein sequence ID" value="CAG9106194.1"/>
    <property type="molecule type" value="Genomic_DNA"/>
</dbReference>
<feature type="domain" description="MH1" evidence="9">
    <location>
        <begin position="102"/>
        <end position="228"/>
    </location>
</feature>
<dbReference type="InterPro" id="IPR001132">
    <property type="entry name" value="SMAD_dom_Dwarfin-type"/>
</dbReference>
<evidence type="ECO:0000259" key="10">
    <source>
        <dbReference type="PROSITE" id="PS51076"/>
    </source>
</evidence>